<proteinExistence type="predicted"/>
<comment type="caution">
    <text evidence="1">The sequence shown here is derived from an EMBL/GenBank/DDBJ whole genome shotgun (WGS) entry which is preliminary data.</text>
</comment>
<dbReference type="Proteomes" id="UP000178606">
    <property type="component" value="Unassembled WGS sequence"/>
</dbReference>
<dbReference type="AlphaFoldDB" id="A0A1F6CA91"/>
<dbReference type="InterPro" id="IPR003737">
    <property type="entry name" value="GlcNAc_PI_deacetylase-related"/>
</dbReference>
<dbReference type="PANTHER" id="PTHR12993">
    <property type="entry name" value="N-ACETYLGLUCOSAMINYL-PHOSPHATIDYLINOSITOL DE-N-ACETYLASE-RELATED"/>
    <property type="match status" value="1"/>
</dbReference>
<reference evidence="1 2" key="1">
    <citation type="journal article" date="2016" name="Nat. Commun.">
        <title>Thousands of microbial genomes shed light on interconnected biogeochemical processes in an aquifer system.</title>
        <authorList>
            <person name="Anantharaman K."/>
            <person name="Brown C.T."/>
            <person name="Hug L.A."/>
            <person name="Sharon I."/>
            <person name="Castelle C.J."/>
            <person name="Probst A.J."/>
            <person name="Thomas B.C."/>
            <person name="Singh A."/>
            <person name="Wilkins M.J."/>
            <person name="Karaoz U."/>
            <person name="Brodie E.L."/>
            <person name="Williams K.H."/>
            <person name="Hubbard S.S."/>
            <person name="Banfield J.F."/>
        </authorList>
    </citation>
    <scope>NUCLEOTIDE SEQUENCE [LARGE SCALE GENOMIC DNA]</scope>
    <source>
        <strain evidence="2">RIFCSPLOWO2_12_FULL_64_10</strain>
    </source>
</reference>
<organism evidence="1 2">
    <name type="scientific">Handelsmanbacteria sp. (strain RIFCSPLOWO2_12_FULL_64_10)</name>
    <dbReference type="NCBI Taxonomy" id="1817868"/>
    <lineage>
        <taxon>Bacteria</taxon>
        <taxon>Candidatus Handelsmaniibacteriota</taxon>
    </lineage>
</organism>
<protein>
    <submittedName>
        <fullName evidence="1">GlcNAc-PI de-N-acetylase</fullName>
    </submittedName>
</protein>
<dbReference type="Gene3D" id="3.40.50.10320">
    <property type="entry name" value="LmbE-like"/>
    <property type="match status" value="1"/>
</dbReference>
<dbReference type="Pfam" id="PF02585">
    <property type="entry name" value="PIG-L"/>
    <property type="match status" value="1"/>
</dbReference>
<accession>A0A1F6CA91</accession>
<name>A0A1F6CA91_HANXR</name>
<dbReference type="PANTHER" id="PTHR12993:SF11">
    <property type="entry name" value="N-ACETYLGLUCOSAMINYL-PHOSPHATIDYLINOSITOL DE-N-ACETYLASE"/>
    <property type="match status" value="1"/>
</dbReference>
<dbReference type="InterPro" id="IPR024078">
    <property type="entry name" value="LmbE-like_dom_sf"/>
</dbReference>
<sequence length="276" mass="31732">MNRKRKQLRILVFGAHPDDCDIKAGGIALHYSALGHRVKFVSVTNGDTGHFEVGGIELARRRYAEAQAAGRVAGVEYGVLDIHNGELEPSVANRKMIIRIIREFQPDLVLTHRPNDYHPDHRYTSLLVQDAAYIVTVPNMVPLTPHLQYNPVICYLSDNFQKPTPFAPDAVVEIDRVIERKMDMLHCHVSQMYEWLPYNSNRLKEVPKGERARRSWLGRLRKPAFEEIANRYRDRLIELYGEKRGKKVRYAEAFEACEYGGKLTGKNLKVLFPFFG</sequence>
<gene>
    <name evidence="1" type="ORF">A3F84_11185</name>
</gene>
<evidence type="ECO:0000313" key="1">
    <source>
        <dbReference type="EMBL" id="OGG46103.1"/>
    </source>
</evidence>
<dbReference type="GO" id="GO:0016811">
    <property type="term" value="F:hydrolase activity, acting on carbon-nitrogen (but not peptide) bonds, in linear amides"/>
    <property type="evidence" value="ECO:0007669"/>
    <property type="project" value="TreeGrafter"/>
</dbReference>
<dbReference type="EMBL" id="MFKF01000342">
    <property type="protein sequence ID" value="OGG46103.1"/>
    <property type="molecule type" value="Genomic_DNA"/>
</dbReference>
<dbReference type="SUPFAM" id="SSF102588">
    <property type="entry name" value="LmbE-like"/>
    <property type="match status" value="1"/>
</dbReference>
<evidence type="ECO:0000313" key="2">
    <source>
        <dbReference type="Proteomes" id="UP000178606"/>
    </source>
</evidence>